<evidence type="ECO:0000313" key="4">
    <source>
        <dbReference type="Proteomes" id="UP000051221"/>
    </source>
</evidence>
<keyword evidence="1 3" id="KW-0808">Transferase</keyword>
<dbReference type="PANTHER" id="PTHR43861:SF3">
    <property type="entry name" value="PUTATIVE (AFU_ORTHOLOGUE AFUA_2G14390)-RELATED"/>
    <property type="match status" value="1"/>
</dbReference>
<dbReference type="EMBL" id="LKHS01000002">
    <property type="protein sequence ID" value="KQH87707.1"/>
    <property type="molecule type" value="Genomic_DNA"/>
</dbReference>
<name>A0A0Q2SJF1_VIBFU</name>
<dbReference type="AlphaFoldDB" id="A0A0Q2SJF1"/>
<dbReference type="CDD" id="cd02440">
    <property type="entry name" value="AdoMet_MTases"/>
    <property type="match status" value="1"/>
</dbReference>
<dbReference type="InterPro" id="IPR041698">
    <property type="entry name" value="Methyltransf_25"/>
</dbReference>
<dbReference type="SUPFAM" id="SSF53335">
    <property type="entry name" value="S-adenosyl-L-methionine-dependent methyltransferases"/>
    <property type="match status" value="1"/>
</dbReference>
<keyword evidence="4" id="KW-1185">Reference proteome</keyword>
<dbReference type="Pfam" id="PF13649">
    <property type="entry name" value="Methyltransf_25"/>
    <property type="match status" value="1"/>
</dbReference>
<dbReference type="Proteomes" id="UP000051221">
    <property type="component" value="Unassembled WGS sequence"/>
</dbReference>
<gene>
    <name evidence="3" type="ORF">AMR76_03380</name>
</gene>
<evidence type="ECO:0000313" key="3">
    <source>
        <dbReference type="EMBL" id="KQH87707.1"/>
    </source>
</evidence>
<dbReference type="GO" id="GO:0032259">
    <property type="term" value="P:methylation"/>
    <property type="evidence" value="ECO:0007669"/>
    <property type="project" value="UniProtKB-KW"/>
</dbReference>
<dbReference type="InterPro" id="IPR029063">
    <property type="entry name" value="SAM-dependent_MTases_sf"/>
</dbReference>
<organism evidence="3 4">
    <name type="scientific">Vibrio furnissii</name>
    <dbReference type="NCBI Taxonomy" id="29494"/>
    <lineage>
        <taxon>Bacteria</taxon>
        <taxon>Pseudomonadati</taxon>
        <taxon>Pseudomonadota</taxon>
        <taxon>Gammaproteobacteria</taxon>
        <taxon>Vibrionales</taxon>
        <taxon>Vibrionaceae</taxon>
        <taxon>Vibrio</taxon>
    </lineage>
</organism>
<feature type="domain" description="Methyltransferase" evidence="2">
    <location>
        <begin position="71"/>
        <end position="166"/>
    </location>
</feature>
<dbReference type="Gene3D" id="3.40.50.150">
    <property type="entry name" value="Vaccinia Virus protein VP39"/>
    <property type="match status" value="1"/>
</dbReference>
<dbReference type="GO" id="GO:0008168">
    <property type="term" value="F:methyltransferase activity"/>
    <property type="evidence" value="ECO:0007669"/>
    <property type="project" value="UniProtKB-KW"/>
</dbReference>
<evidence type="ECO:0000259" key="2">
    <source>
        <dbReference type="Pfam" id="PF13649"/>
    </source>
</evidence>
<dbReference type="InParanoid" id="A0A0Q2SJF1"/>
<comment type="caution">
    <text evidence="3">The sequence shown here is derived from an EMBL/GenBank/DDBJ whole genome shotgun (WGS) entry which is preliminary data.</text>
</comment>
<sequence>MFKRMNEATAKPNVWSQYTADVLWTDRHIAQNMLECHLNPDLNLASRTAAFINDSVAWLMQEFLLDDSSQVIDFGCGPGLYTYRLKANGIGTVVGLDFSQNSLNYAIEQAEKAQLNIEYHYGNYLQYQDVRQFDLITLVMCDFCALNPTQRLTLLQKFKSLLKPNGSIALDVYTTTRFQKQRESLLLEKNAMQGFWSHNDYWCIQSSFNYDEESVTLDQYVIVEEGKTWTVYNWLQHFSVERLSEELEAAGLEIKKQFSDLKGTPFSDGDEMAFVIGHK</sequence>
<reference evidence="3 4" key="1">
    <citation type="submission" date="2015-08" db="EMBL/GenBank/DDBJ databases">
        <title>Antibacterial properties of a collection of Vibrionaceae strains.</title>
        <authorList>
            <person name="Giubergia S."/>
        </authorList>
    </citation>
    <scope>NUCLEOTIDE SEQUENCE [LARGE SCALE GENOMIC DNA]</scope>
    <source>
        <strain evidence="3 4">S0821</strain>
    </source>
</reference>
<accession>A0A0Q2SJF1</accession>
<proteinExistence type="predicted"/>
<protein>
    <submittedName>
        <fullName evidence="3">Methyltransferase</fullName>
    </submittedName>
</protein>
<dbReference type="PANTHER" id="PTHR43861">
    <property type="entry name" value="TRANS-ACONITATE 2-METHYLTRANSFERASE-RELATED"/>
    <property type="match status" value="1"/>
</dbReference>
<evidence type="ECO:0000256" key="1">
    <source>
        <dbReference type="ARBA" id="ARBA00022679"/>
    </source>
</evidence>
<keyword evidence="3" id="KW-0489">Methyltransferase</keyword>